<dbReference type="RefSeq" id="WP_273271849.1">
    <property type="nucleotide sequence ID" value="NZ_CAJYDL010000001.1"/>
</dbReference>
<sequence length="131" mass="14160">MALSSRQALIVLDGTEAADDLTEILSITGGCGVLITTRRHSDAPADFCDMPPLPLAEAVQLLQSWAGTMASDEKICQSIVAFWAVCPWPSSWRAATWLTSGSLVASILPGWRRRLWKLCIRESESIGASLS</sequence>
<dbReference type="EMBL" id="JAAYUN010000159">
    <property type="protein sequence ID" value="NLJ23230.1"/>
    <property type="molecule type" value="Genomic_DNA"/>
</dbReference>
<evidence type="ECO:0000313" key="2">
    <source>
        <dbReference type="Proteomes" id="UP000544742"/>
    </source>
</evidence>
<protein>
    <recommendedName>
        <fullName evidence="3">NB-ARC domain-containing protein</fullName>
    </recommendedName>
</protein>
<dbReference type="AlphaFoldDB" id="A0A7K4AJN1"/>
<dbReference type="Proteomes" id="UP000544742">
    <property type="component" value="Unassembled WGS sequence"/>
</dbReference>
<accession>A0A7K4AJN1</accession>
<proteinExistence type="predicted"/>
<comment type="caution">
    <text evidence="1">The sequence shown here is derived from an EMBL/GenBank/DDBJ whole genome shotgun (WGS) entry which is preliminary data.</text>
</comment>
<evidence type="ECO:0008006" key="3">
    <source>
        <dbReference type="Google" id="ProtNLM"/>
    </source>
</evidence>
<name>A0A7K4AJN1_METSH</name>
<gene>
    <name evidence="1" type="ORF">GX426_09010</name>
</gene>
<evidence type="ECO:0000313" key="1">
    <source>
        <dbReference type="EMBL" id="NLJ23230.1"/>
    </source>
</evidence>
<organism evidence="1 2">
    <name type="scientific">Methanothrix soehngenii</name>
    <name type="common">Methanosaeta concilii</name>
    <dbReference type="NCBI Taxonomy" id="2223"/>
    <lineage>
        <taxon>Archaea</taxon>
        <taxon>Methanobacteriati</taxon>
        <taxon>Methanobacteriota</taxon>
        <taxon>Stenosarchaea group</taxon>
        <taxon>Methanomicrobia</taxon>
        <taxon>Methanotrichales</taxon>
        <taxon>Methanotrichaceae</taxon>
        <taxon>Methanothrix</taxon>
    </lineage>
</organism>
<reference evidence="1 2" key="1">
    <citation type="journal article" date="2020" name="Biotechnol. Biofuels">
        <title>New insights from the biogas microbiome by comprehensive genome-resolved metagenomics of nearly 1600 species originating from multiple anaerobic digesters.</title>
        <authorList>
            <person name="Campanaro S."/>
            <person name="Treu L."/>
            <person name="Rodriguez-R L.M."/>
            <person name="Kovalovszki A."/>
            <person name="Ziels R.M."/>
            <person name="Maus I."/>
            <person name="Zhu X."/>
            <person name="Kougias P.G."/>
            <person name="Basile A."/>
            <person name="Luo G."/>
            <person name="Schluter A."/>
            <person name="Konstantinidis K.T."/>
            <person name="Angelidaki I."/>
        </authorList>
    </citation>
    <scope>NUCLEOTIDE SEQUENCE [LARGE SCALE GENOMIC DNA]</scope>
    <source>
        <strain evidence="1">AS27yjCOA_157</strain>
    </source>
</reference>